<sequence length="423" mass="46067">MRHQRNGILGTGAVPQPRNRDVLTAGVLGLRNVCRTIDVEQVRGRAVCLIPGEPVALPAELGERPRETLEEQIGEGLPDICQQPGPFLGRGVLIEELRQVRREVVAAESGEVPQRCRSPIDSAQFEGVVEQRADPVAVTDRVAEVVQMAPDRAVVEVVRHQALTAGSGSFDPLEDPAVEHTGESPVAGRGGPVQLPVLVHARGQIHGVAGLDLASHERGKVRLGNGRHRRAQVRARQSLLVDQIRMRRMNRFHRLVEPLPAPQLPVFDESTTGAVPHVHPRPAESPAGTGGQVDTQVTLRRRPERGVQSGEPFATQVPADPILVALGFVDGLDLDSAETVARELIEFLAKTVLGDCTAQPPPAGPRSCFAIECGPAERTRPTARSHPLRRLRGQRRTADHRDPRQRSAVDELPAIEHFHPPRR</sequence>
<proteinExistence type="predicted"/>
<evidence type="ECO:0000313" key="2">
    <source>
        <dbReference type="EMBL" id="MBB3663711.1"/>
    </source>
</evidence>
<comment type="caution">
    <text evidence="2">The sequence shown here is derived from an EMBL/GenBank/DDBJ whole genome shotgun (WGS) entry which is preliminary data.</text>
</comment>
<feature type="region of interest" description="Disordered" evidence="1">
    <location>
        <begin position="378"/>
        <end position="423"/>
    </location>
</feature>
<evidence type="ECO:0000256" key="1">
    <source>
        <dbReference type="SAM" id="MobiDB-lite"/>
    </source>
</evidence>
<protein>
    <submittedName>
        <fullName evidence="2">Uncharacterized protein</fullName>
    </submittedName>
</protein>
<gene>
    <name evidence="2" type="ORF">FB384_002615</name>
</gene>
<feature type="compositionally biased region" description="Basic and acidic residues" evidence="1">
    <location>
        <begin position="396"/>
        <end position="423"/>
    </location>
</feature>
<keyword evidence="3" id="KW-1185">Reference proteome</keyword>
<feature type="compositionally biased region" description="Basic residues" evidence="1">
    <location>
        <begin position="381"/>
        <end position="395"/>
    </location>
</feature>
<name>A0A839XLT9_9PSEU</name>
<dbReference type="Proteomes" id="UP000564573">
    <property type="component" value="Unassembled WGS sequence"/>
</dbReference>
<evidence type="ECO:0000313" key="3">
    <source>
        <dbReference type="Proteomes" id="UP000564573"/>
    </source>
</evidence>
<reference evidence="2 3" key="1">
    <citation type="submission" date="2020-08" db="EMBL/GenBank/DDBJ databases">
        <title>Sequencing the genomes of 1000 actinobacteria strains.</title>
        <authorList>
            <person name="Klenk H.-P."/>
        </authorList>
    </citation>
    <scope>NUCLEOTIDE SEQUENCE [LARGE SCALE GENOMIC DNA]</scope>
    <source>
        <strain evidence="2 3">DSM 45267</strain>
    </source>
</reference>
<dbReference type="AlphaFoldDB" id="A0A839XLT9"/>
<feature type="region of interest" description="Disordered" evidence="1">
    <location>
        <begin position="272"/>
        <end position="294"/>
    </location>
</feature>
<organism evidence="2 3">
    <name type="scientific">Prauserella sediminis</name>
    <dbReference type="NCBI Taxonomy" id="577680"/>
    <lineage>
        <taxon>Bacteria</taxon>
        <taxon>Bacillati</taxon>
        <taxon>Actinomycetota</taxon>
        <taxon>Actinomycetes</taxon>
        <taxon>Pseudonocardiales</taxon>
        <taxon>Pseudonocardiaceae</taxon>
        <taxon>Prauserella</taxon>
        <taxon>Prauserella salsuginis group</taxon>
    </lineage>
</organism>
<dbReference type="EMBL" id="JACIBS010000001">
    <property type="protein sequence ID" value="MBB3663711.1"/>
    <property type="molecule type" value="Genomic_DNA"/>
</dbReference>
<accession>A0A839XLT9</accession>